<dbReference type="Pfam" id="PF00528">
    <property type="entry name" value="BPD_transp_1"/>
    <property type="match status" value="1"/>
</dbReference>
<evidence type="ECO:0000259" key="8">
    <source>
        <dbReference type="PROSITE" id="PS50928"/>
    </source>
</evidence>
<organism evidence="9 10">
    <name type="scientific">Nonomuraea guangzhouensis</name>
    <dbReference type="NCBI Taxonomy" id="1291555"/>
    <lineage>
        <taxon>Bacteria</taxon>
        <taxon>Bacillati</taxon>
        <taxon>Actinomycetota</taxon>
        <taxon>Actinomycetes</taxon>
        <taxon>Streptosporangiales</taxon>
        <taxon>Streptosporangiaceae</taxon>
        <taxon>Nonomuraea</taxon>
    </lineage>
</organism>
<dbReference type="InterPro" id="IPR000515">
    <property type="entry name" value="MetI-like"/>
</dbReference>
<comment type="similarity">
    <text evidence="6">Belongs to the binding-protein-dependent transport system permease family.</text>
</comment>
<keyword evidence="4 6" id="KW-1133">Transmembrane helix</keyword>
<dbReference type="PANTHER" id="PTHR43386">
    <property type="entry name" value="OLIGOPEPTIDE TRANSPORT SYSTEM PERMEASE PROTEIN APPC"/>
    <property type="match status" value="1"/>
</dbReference>
<keyword evidence="5 6" id="KW-0472">Membrane</keyword>
<dbReference type="PROSITE" id="PS50928">
    <property type="entry name" value="ABC_TM1"/>
    <property type="match status" value="1"/>
</dbReference>
<evidence type="ECO:0000256" key="5">
    <source>
        <dbReference type="ARBA" id="ARBA00023136"/>
    </source>
</evidence>
<dbReference type="PANTHER" id="PTHR43386:SF25">
    <property type="entry name" value="PEPTIDE ABC TRANSPORTER PERMEASE PROTEIN"/>
    <property type="match status" value="1"/>
</dbReference>
<evidence type="ECO:0000256" key="1">
    <source>
        <dbReference type="ARBA" id="ARBA00004651"/>
    </source>
</evidence>
<reference evidence="10" key="1">
    <citation type="journal article" date="2019" name="Int. J. Syst. Evol. Microbiol.">
        <title>The Global Catalogue of Microorganisms (GCM) 10K type strain sequencing project: providing services to taxonomists for standard genome sequencing and annotation.</title>
        <authorList>
            <consortium name="The Broad Institute Genomics Platform"/>
            <consortium name="The Broad Institute Genome Sequencing Center for Infectious Disease"/>
            <person name="Wu L."/>
            <person name="Ma J."/>
        </authorList>
    </citation>
    <scope>NUCLEOTIDE SEQUENCE [LARGE SCALE GENOMIC DNA]</scope>
    <source>
        <strain evidence="10">CGMCC 1.15399</strain>
    </source>
</reference>
<evidence type="ECO:0000313" key="9">
    <source>
        <dbReference type="EMBL" id="MFD1542070.1"/>
    </source>
</evidence>
<keyword evidence="3 6" id="KW-0812">Transmembrane</keyword>
<feature type="region of interest" description="Disordered" evidence="7">
    <location>
        <begin position="1"/>
        <end position="28"/>
    </location>
</feature>
<proteinExistence type="inferred from homology"/>
<comment type="subcellular location">
    <subcellularLocation>
        <location evidence="1 6">Cell membrane</location>
        <topology evidence="1 6">Multi-pass membrane protein</topology>
    </subcellularLocation>
</comment>
<feature type="domain" description="ABC transmembrane type-1" evidence="8">
    <location>
        <begin position="97"/>
        <end position="286"/>
    </location>
</feature>
<keyword evidence="10" id="KW-1185">Reference proteome</keyword>
<protein>
    <submittedName>
        <fullName evidence="9">ABC transporter permease</fullName>
    </submittedName>
</protein>
<dbReference type="RefSeq" id="WP_219538203.1">
    <property type="nucleotide sequence ID" value="NZ_JAHKRM010000045.1"/>
</dbReference>
<dbReference type="Proteomes" id="UP001597097">
    <property type="component" value="Unassembled WGS sequence"/>
</dbReference>
<evidence type="ECO:0000256" key="3">
    <source>
        <dbReference type="ARBA" id="ARBA00022692"/>
    </source>
</evidence>
<evidence type="ECO:0000256" key="7">
    <source>
        <dbReference type="SAM" id="MobiDB-lite"/>
    </source>
</evidence>
<evidence type="ECO:0000256" key="2">
    <source>
        <dbReference type="ARBA" id="ARBA00022448"/>
    </source>
</evidence>
<evidence type="ECO:0000256" key="6">
    <source>
        <dbReference type="RuleBase" id="RU363032"/>
    </source>
</evidence>
<evidence type="ECO:0000313" key="10">
    <source>
        <dbReference type="Proteomes" id="UP001597097"/>
    </source>
</evidence>
<comment type="caution">
    <text evidence="9">The sequence shown here is derived from an EMBL/GenBank/DDBJ whole genome shotgun (WGS) entry which is preliminary data.</text>
</comment>
<feature type="transmembrane region" description="Helical" evidence="6">
    <location>
        <begin position="267"/>
        <end position="286"/>
    </location>
</feature>
<accession>A0ABW4GHK5</accession>
<dbReference type="CDD" id="cd06261">
    <property type="entry name" value="TM_PBP2"/>
    <property type="match status" value="1"/>
</dbReference>
<gene>
    <name evidence="9" type="ORF">ACFSJ0_33815</name>
</gene>
<name>A0ABW4GHK5_9ACTN</name>
<dbReference type="EMBL" id="JBHUCM010000031">
    <property type="protein sequence ID" value="MFD1542070.1"/>
    <property type="molecule type" value="Genomic_DNA"/>
</dbReference>
<feature type="transmembrane region" description="Helical" evidence="6">
    <location>
        <begin position="37"/>
        <end position="58"/>
    </location>
</feature>
<feature type="transmembrane region" description="Helical" evidence="6">
    <location>
        <begin position="99"/>
        <end position="123"/>
    </location>
</feature>
<sequence length="297" mass="31386">MSLLDDHLAGKAPNDAPATGAERGRGRTGLRSWPPSLLVGSALFGLILITLVLTPWIMPHDPAAQNLADRLAPSGATHLLGSDHLGRDVLSRLMDGGRFSVSIAAITLMICAVSGTLVGIVCARRGGKFDEFVMRLTDVLLAFPEIIVALFLVAILGTNYGTLILALVIGGWTPFARLARSVALEIGSHDYIEAARALGCSSSFIMFRHILPNALSPLLAHAAVRFGHKLITVGALSYLGLGIQPPDADWGSMLANAQPYLTKTPGLIIYPGLAIFVTALSVTLIGQGLNARRSRRG</sequence>
<evidence type="ECO:0000256" key="4">
    <source>
        <dbReference type="ARBA" id="ARBA00022989"/>
    </source>
</evidence>
<keyword evidence="2 6" id="KW-0813">Transport</keyword>
<dbReference type="InterPro" id="IPR050366">
    <property type="entry name" value="BP-dependent_transpt_permease"/>
</dbReference>